<proteinExistence type="predicted"/>
<evidence type="ECO:0000259" key="6">
    <source>
        <dbReference type="SMART" id="SM00646"/>
    </source>
</evidence>
<dbReference type="CDD" id="cd02696">
    <property type="entry name" value="MurNAc-LAA"/>
    <property type="match status" value="1"/>
</dbReference>
<evidence type="ECO:0000256" key="2">
    <source>
        <dbReference type="ARBA" id="ARBA00011901"/>
    </source>
</evidence>
<keyword evidence="5" id="KW-0812">Transmembrane</keyword>
<dbReference type="GO" id="GO:0009253">
    <property type="term" value="P:peptidoglycan catabolic process"/>
    <property type="evidence" value="ECO:0007669"/>
    <property type="project" value="InterPro"/>
</dbReference>
<evidence type="ECO:0000313" key="7">
    <source>
        <dbReference type="EMBL" id="QHS60047.1"/>
    </source>
</evidence>
<feature type="transmembrane region" description="Helical" evidence="5">
    <location>
        <begin position="6"/>
        <end position="23"/>
    </location>
</feature>
<sequence>MRWNRFWIFLGCAIFLGTILLYATNRPSIGKKQNPPLRTIVIDPGHSAQTPGARGKYSTEEGVVLDVALKLGKLIEENMKDVRVVYTRKTRNALGSTLRADLNERAIIANREKGDLFISIHCNSAGPTRKVTGYKTVYVKKGKKKVPVKRAIYATSPSTAQGTETYVWATGKNNAKTESLKESSVIMLDANSEDANSVLDMSDPETFILLNTLRNAYFDQSLRLSTLIEDEFTGVGRISRGARQRDEKGIWVLQATAMPSVLVELGFISNPEEEDYLNSDKGQLEAAGCIFKAIKKYKDELGRYSAPEDRQQVSPASESSSTGSPVTYNPRSRTNKNSSGNRKPATAIAAKTPAKTTPKPATRQVAARREEPSRAYKYDIQLLVSDKKYTRDASIFNKLRGTIRKEQIVRTNKYKYIWGSFKSQTEVNAALRQAKQLGFRKAVLVGQGNDKKQLAAATPAPATPRSVPKVNFKYDIQLVVTEKKYTRSAPVFKDLRGTIIRETVVINRKSLNKYTWVNFKTEKEASAALSKAKKAGFWNASIISADNNRIASR</sequence>
<gene>
    <name evidence="7" type="ORF">GWR21_10700</name>
</gene>
<feature type="region of interest" description="Disordered" evidence="4">
    <location>
        <begin position="305"/>
        <end position="370"/>
    </location>
</feature>
<evidence type="ECO:0000256" key="1">
    <source>
        <dbReference type="ARBA" id="ARBA00001561"/>
    </source>
</evidence>
<comment type="catalytic activity">
    <reaction evidence="1">
        <text>Hydrolyzes the link between N-acetylmuramoyl residues and L-amino acid residues in certain cell-wall glycopeptides.</text>
        <dbReference type="EC" id="3.5.1.28"/>
    </reaction>
</comment>
<name>A0A6B9ZD21_9BACT</name>
<dbReference type="PANTHER" id="PTHR30404:SF0">
    <property type="entry name" value="N-ACETYLMURAMOYL-L-ALANINE AMIDASE AMIC"/>
    <property type="match status" value="1"/>
</dbReference>
<evidence type="ECO:0000256" key="4">
    <source>
        <dbReference type="SAM" id="MobiDB-lite"/>
    </source>
</evidence>
<dbReference type="AlphaFoldDB" id="A0A6B9ZD21"/>
<dbReference type="GO" id="GO:0030288">
    <property type="term" value="C:outer membrane-bounded periplasmic space"/>
    <property type="evidence" value="ECO:0007669"/>
    <property type="project" value="TreeGrafter"/>
</dbReference>
<evidence type="ECO:0000256" key="3">
    <source>
        <dbReference type="ARBA" id="ARBA00022801"/>
    </source>
</evidence>
<feature type="compositionally biased region" description="Low complexity" evidence="4">
    <location>
        <begin position="314"/>
        <end position="324"/>
    </location>
</feature>
<protein>
    <recommendedName>
        <fullName evidence="2">N-acetylmuramoyl-L-alanine amidase</fullName>
        <ecNumber evidence="2">3.5.1.28</ecNumber>
    </recommendedName>
</protein>
<organism evidence="7 8">
    <name type="scientific">Chitinophaga agri</name>
    <dbReference type="NCBI Taxonomy" id="2703787"/>
    <lineage>
        <taxon>Bacteria</taxon>
        <taxon>Pseudomonadati</taxon>
        <taxon>Bacteroidota</taxon>
        <taxon>Chitinophagia</taxon>
        <taxon>Chitinophagales</taxon>
        <taxon>Chitinophagaceae</taxon>
        <taxon>Chitinophaga</taxon>
    </lineage>
</organism>
<dbReference type="Proteomes" id="UP000476411">
    <property type="component" value="Chromosome"/>
</dbReference>
<feature type="domain" description="MurNAc-LAA" evidence="6">
    <location>
        <begin position="106"/>
        <end position="295"/>
    </location>
</feature>
<evidence type="ECO:0000313" key="8">
    <source>
        <dbReference type="Proteomes" id="UP000476411"/>
    </source>
</evidence>
<dbReference type="Pfam" id="PF01520">
    <property type="entry name" value="Amidase_3"/>
    <property type="match status" value="1"/>
</dbReference>
<dbReference type="RefSeq" id="WP_162331741.1">
    <property type="nucleotide sequence ID" value="NZ_CP048113.1"/>
</dbReference>
<dbReference type="InterPro" id="IPR050695">
    <property type="entry name" value="N-acetylmuramoyl_amidase_3"/>
</dbReference>
<keyword evidence="3" id="KW-0378">Hydrolase</keyword>
<dbReference type="Gene3D" id="3.40.630.40">
    <property type="entry name" value="Zn-dependent exopeptidases"/>
    <property type="match status" value="1"/>
</dbReference>
<keyword evidence="8" id="KW-1185">Reference proteome</keyword>
<dbReference type="PANTHER" id="PTHR30404">
    <property type="entry name" value="N-ACETYLMURAMOYL-L-ALANINE AMIDASE"/>
    <property type="match status" value="1"/>
</dbReference>
<dbReference type="KEGG" id="chih:GWR21_10700"/>
<keyword evidence="5" id="KW-1133">Transmembrane helix</keyword>
<dbReference type="GO" id="GO:0008745">
    <property type="term" value="F:N-acetylmuramoyl-L-alanine amidase activity"/>
    <property type="evidence" value="ECO:0007669"/>
    <property type="project" value="UniProtKB-EC"/>
</dbReference>
<feature type="compositionally biased region" description="Polar residues" evidence="4">
    <location>
        <begin position="325"/>
        <end position="341"/>
    </location>
</feature>
<reference evidence="7 8" key="1">
    <citation type="submission" date="2020-01" db="EMBL/GenBank/DDBJ databases">
        <title>Complete genome sequence of Chitinophaga sp. H33E-04 isolated from quinoa roots.</title>
        <authorList>
            <person name="Weon H.-Y."/>
            <person name="Lee S.A."/>
        </authorList>
    </citation>
    <scope>NUCLEOTIDE SEQUENCE [LARGE SCALE GENOMIC DNA]</scope>
    <source>
        <strain evidence="7 8">H33E-04</strain>
    </source>
</reference>
<feature type="compositionally biased region" description="Low complexity" evidence="4">
    <location>
        <begin position="343"/>
        <end position="362"/>
    </location>
</feature>
<dbReference type="EMBL" id="CP048113">
    <property type="protein sequence ID" value="QHS60047.1"/>
    <property type="molecule type" value="Genomic_DNA"/>
</dbReference>
<dbReference type="EC" id="3.5.1.28" evidence="2"/>
<evidence type="ECO:0000256" key="5">
    <source>
        <dbReference type="SAM" id="Phobius"/>
    </source>
</evidence>
<dbReference type="InterPro" id="IPR002508">
    <property type="entry name" value="MurNAc-LAA_cat"/>
</dbReference>
<dbReference type="SUPFAM" id="SSF53187">
    <property type="entry name" value="Zn-dependent exopeptidases"/>
    <property type="match status" value="1"/>
</dbReference>
<accession>A0A6B9ZD21</accession>
<keyword evidence="5" id="KW-0472">Membrane</keyword>
<dbReference type="SMART" id="SM00646">
    <property type="entry name" value="Ami_3"/>
    <property type="match status" value="1"/>
</dbReference>